<accession>A0A418QZA5</accession>
<dbReference type="InterPro" id="IPR036116">
    <property type="entry name" value="FN3_sf"/>
</dbReference>
<dbReference type="InterPro" id="IPR013783">
    <property type="entry name" value="Ig-like_fold"/>
</dbReference>
<dbReference type="AlphaFoldDB" id="A0A418QZA5"/>
<dbReference type="Pfam" id="PF13620">
    <property type="entry name" value="CarboxypepD_reg"/>
    <property type="match status" value="1"/>
</dbReference>
<dbReference type="Gene3D" id="2.120.10.30">
    <property type="entry name" value="TolB, C-terminal domain"/>
    <property type="match status" value="1"/>
</dbReference>
<dbReference type="SUPFAM" id="SSF69304">
    <property type="entry name" value="Tricorn protease N-terminal domain"/>
    <property type="match status" value="1"/>
</dbReference>
<dbReference type="Pfam" id="PF07676">
    <property type="entry name" value="PD40"/>
    <property type="match status" value="2"/>
</dbReference>
<dbReference type="InterPro" id="IPR013784">
    <property type="entry name" value="Carb-bd-like_fold"/>
</dbReference>
<evidence type="ECO:0000259" key="3">
    <source>
        <dbReference type="PROSITE" id="PS50853"/>
    </source>
</evidence>
<reference evidence="4 5" key="1">
    <citation type="submission" date="2018-09" db="EMBL/GenBank/DDBJ databases">
        <authorList>
            <person name="Zeman M."/>
            <person name="Pardy F."/>
        </authorList>
    </citation>
    <scope>NUCLEOTIDE SEQUENCE [LARGE SCALE GENOMIC DNA]</scope>
    <source>
        <strain evidence="4 5">CCM 8852</strain>
    </source>
</reference>
<keyword evidence="5" id="KW-1185">Reference proteome</keyword>
<dbReference type="InterPro" id="IPR011659">
    <property type="entry name" value="WD40"/>
</dbReference>
<dbReference type="Gene3D" id="2.60.40.10">
    <property type="entry name" value="Immunoglobulins"/>
    <property type="match status" value="1"/>
</dbReference>
<proteinExistence type="inferred from homology"/>
<dbReference type="PANTHER" id="PTHR36842:SF1">
    <property type="entry name" value="PROTEIN TOLB"/>
    <property type="match status" value="1"/>
</dbReference>
<dbReference type="Gene3D" id="2.60.40.1120">
    <property type="entry name" value="Carboxypeptidase-like, regulatory domain"/>
    <property type="match status" value="1"/>
</dbReference>
<dbReference type="Gene3D" id="2.130.10.10">
    <property type="entry name" value="YVTN repeat-like/Quinoprotein amine dehydrogenase"/>
    <property type="match status" value="1"/>
</dbReference>
<dbReference type="GO" id="GO:0030246">
    <property type="term" value="F:carbohydrate binding"/>
    <property type="evidence" value="ECO:0007669"/>
    <property type="project" value="InterPro"/>
</dbReference>
<dbReference type="SUPFAM" id="SSF49265">
    <property type="entry name" value="Fibronectin type III"/>
    <property type="match status" value="1"/>
</dbReference>
<comment type="caution">
    <text evidence="4">The sequence shown here is derived from an EMBL/GenBank/DDBJ whole genome shotgun (WGS) entry which is preliminary data.</text>
</comment>
<dbReference type="InterPro" id="IPR011042">
    <property type="entry name" value="6-blade_b-propeller_TolB-like"/>
</dbReference>
<evidence type="ECO:0000313" key="5">
    <source>
        <dbReference type="Proteomes" id="UP000284250"/>
    </source>
</evidence>
<dbReference type="PANTHER" id="PTHR36842">
    <property type="entry name" value="PROTEIN TOLB HOMOLOG"/>
    <property type="match status" value="1"/>
</dbReference>
<evidence type="ECO:0000256" key="2">
    <source>
        <dbReference type="SAM" id="MobiDB-lite"/>
    </source>
</evidence>
<feature type="domain" description="Fibronectin type-III" evidence="3">
    <location>
        <begin position="146"/>
        <end position="242"/>
    </location>
</feature>
<dbReference type="InterPro" id="IPR003961">
    <property type="entry name" value="FN3_dom"/>
</dbReference>
<dbReference type="Proteomes" id="UP000284250">
    <property type="component" value="Unassembled WGS sequence"/>
</dbReference>
<dbReference type="PROSITE" id="PS50853">
    <property type="entry name" value="FN3"/>
    <property type="match status" value="1"/>
</dbReference>
<reference evidence="4 5" key="2">
    <citation type="submission" date="2019-01" db="EMBL/GenBank/DDBJ databases">
        <title>Hymenobacter humicola sp. nov., isolated from soils in Antarctica.</title>
        <authorList>
            <person name="Sedlacek I."/>
            <person name="Holochova P."/>
            <person name="Kralova S."/>
            <person name="Pantucek R."/>
            <person name="Stankova E."/>
            <person name="Vrbovska V."/>
            <person name="Kristofova L."/>
            <person name="Svec P."/>
            <person name="Busse H.-J."/>
        </authorList>
    </citation>
    <scope>NUCLEOTIDE SEQUENCE [LARGE SCALE GENOMIC DNA]</scope>
    <source>
        <strain evidence="4 5">CCM 8852</strain>
    </source>
</reference>
<sequence length="531" mass="58720">MARFPLLLPDFFRLFPTRFPLLMFSYLRLAARLLMVVLCVQALLGCEDTTIEPARNGGLTGVVLDSKDNQPLANVAITTNPATSSYTTDAQGRFDIPSLLVGKYALSIKKTDYKQETVNVQVNLGATTEVRVILEKSAGTNRRPNVPASPSPADKATDQNTTLTLKWRVSDPDGKSDTLRNDVLLYESNSTDRRQLLTNSRDTTVSATNLKYNTTYFWQVTVRDKAGETVRGDVWSFQTKSQPDNRYLFARTQNGNTDIYSSDETGASLLRLTSSPFVETAPQLSPNRDRVAYTSNATGQFQLYTMNRDGSDSRQVTLLPVDGYFNQGIGYRWSPDGAQLIYSSYNKLYRINRDGTGLTLLATAPANRHFRECDWTALGNRIAVQTVGVSVYDAEIYLLNADGTNPTLAVSNQPGRLDSPSFSVDGRRLLYTRDVDGYEDGTGRQLNAHVFTQNLDGTGLVDVSAGVSGTTTSGKPLGFNDVLPRYAPDGARIIFVQVNNVAQSVPDTWVMDLDGRNRVRLFQNATLPDWK</sequence>
<feature type="region of interest" description="Disordered" evidence="2">
    <location>
        <begin position="136"/>
        <end position="160"/>
    </location>
</feature>
<protein>
    <recommendedName>
        <fullName evidence="3">Fibronectin type-III domain-containing protein</fullName>
    </recommendedName>
</protein>
<evidence type="ECO:0000256" key="1">
    <source>
        <dbReference type="ARBA" id="ARBA00009820"/>
    </source>
</evidence>
<comment type="similarity">
    <text evidence="1">Belongs to the TolB family.</text>
</comment>
<gene>
    <name evidence="4" type="ORF">D0T11_09875</name>
</gene>
<dbReference type="EMBL" id="QYCN01000012">
    <property type="protein sequence ID" value="RIY10497.1"/>
    <property type="molecule type" value="Genomic_DNA"/>
</dbReference>
<dbReference type="SUPFAM" id="SSF49452">
    <property type="entry name" value="Starch-binding domain-like"/>
    <property type="match status" value="1"/>
</dbReference>
<evidence type="ECO:0000313" key="4">
    <source>
        <dbReference type="EMBL" id="RIY10497.1"/>
    </source>
</evidence>
<organism evidence="4 5">
    <name type="scientific">Hymenobacter rubripertinctus</name>
    <dbReference type="NCBI Taxonomy" id="2029981"/>
    <lineage>
        <taxon>Bacteria</taxon>
        <taxon>Pseudomonadati</taxon>
        <taxon>Bacteroidota</taxon>
        <taxon>Cytophagia</taxon>
        <taxon>Cytophagales</taxon>
        <taxon>Hymenobacteraceae</taxon>
        <taxon>Hymenobacter</taxon>
    </lineage>
</organism>
<dbReference type="InterPro" id="IPR015943">
    <property type="entry name" value="WD40/YVTN_repeat-like_dom_sf"/>
</dbReference>
<name>A0A418QZA5_9BACT</name>